<reference evidence="9 10" key="1">
    <citation type="submission" date="2017-03" db="EMBL/GenBank/DDBJ databases">
        <title>Foreign affairs: Plasmid Transfer between Roseobacters and Rhizobia.</title>
        <authorList>
            <person name="Bartling P."/>
            <person name="Bunk B."/>
            <person name="Overmann J."/>
            <person name="Brinkmann H."/>
            <person name="Petersen J."/>
        </authorList>
    </citation>
    <scope>NUCLEOTIDE SEQUENCE [LARGE SCALE GENOMIC DNA]</scope>
    <source>
        <strain evidence="9 10">MACL11</strain>
    </source>
</reference>
<comment type="similarity">
    <text evidence="1">Belongs to the four-carbon acid sugar kinase family.</text>
</comment>
<dbReference type="GO" id="GO:0005524">
    <property type="term" value="F:ATP binding"/>
    <property type="evidence" value="ECO:0007669"/>
    <property type="project" value="UniProtKB-KW"/>
</dbReference>
<accession>A0A1U9Z0L3</accession>
<feature type="domain" description="Four-carbon acid sugar kinase N-terminal" evidence="7">
    <location>
        <begin position="6"/>
        <end position="128"/>
    </location>
</feature>
<dbReference type="AlphaFoldDB" id="A0A1U9Z0L3"/>
<dbReference type="RefSeq" id="WP_018062947.1">
    <property type="nucleotide sequence ID" value="NZ_AQWH01000001.1"/>
</dbReference>
<dbReference type="Proteomes" id="UP000191135">
    <property type="component" value="Chromosome"/>
</dbReference>
<dbReference type="KEGG" id="mmed:Mame_01848"/>
<evidence type="ECO:0000256" key="5">
    <source>
        <dbReference type="ARBA" id="ARBA00022840"/>
    </source>
</evidence>
<keyword evidence="5" id="KW-0067">ATP-binding</keyword>
<evidence type="ECO:0000256" key="2">
    <source>
        <dbReference type="ARBA" id="ARBA00022679"/>
    </source>
</evidence>
<evidence type="ECO:0000256" key="1">
    <source>
        <dbReference type="ARBA" id="ARBA00005715"/>
    </source>
</evidence>
<keyword evidence="3" id="KW-0547">Nucleotide-binding</keyword>
<evidence type="ECO:0000256" key="3">
    <source>
        <dbReference type="ARBA" id="ARBA00022741"/>
    </source>
</evidence>
<keyword evidence="6" id="KW-0119">Carbohydrate metabolism</keyword>
<evidence type="ECO:0008006" key="11">
    <source>
        <dbReference type="Google" id="ProtNLM"/>
    </source>
</evidence>
<dbReference type="Pfam" id="PF17042">
    <property type="entry name" value="NBD_C"/>
    <property type="match status" value="1"/>
</dbReference>
<evidence type="ECO:0000313" key="9">
    <source>
        <dbReference type="EMBL" id="AQZ51190.1"/>
    </source>
</evidence>
<dbReference type="Gene3D" id="3.40.980.20">
    <property type="entry name" value="Four-carbon acid sugar kinase, nucleotide binding domain"/>
    <property type="match status" value="1"/>
</dbReference>
<evidence type="ECO:0000313" key="10">
    <source>
        <dbReference type="Proteomes" id="UP000191135"/>
    </source>
</evidence>
<dbReference type="STRING" id="1122214.Mame_01848"/>
<keyword evidence="4" id="KW-0418">Kinase</keyword>
<dbReference type="InterPro" id="IPR042213">
    <property type="entry name" value="NBD_C_sf"/>
</dbReference>
<dbReference type="EMBL" id="CP020330">
    <property type="protein sequence ID" value="AQZ51190.1"/>
    <property type="molecule type" value="Genomic_DNA"/>
</dbReference>
<dbReference type="InterPro" id="IPR037051">
    <property type="entry name" value="4-carb_acid_sugar_kinase_N_sf"/>
</dbReference>
<dbReference type="InterPro" id="IPR031475">
    <property type="entry name" value="NBD_C"/>
</dbReference>
<dbReference type="GO" id="GO:0016301">
    <property type="term" value="F:kinase activity"/>
    <property type="evidence" value="ECO:0007669"/>
    <property type="project" value="UniProtKB-KW"/>
</dbReference>
<proteinExistence type="inferred from homology"/>
<dbReference type="InterPro" id="IPR010737">
    <property type="entry name" value="4-carb_acid_sugar_kinase_N"/>
</dbReference>
<evidence type="ECO:0000259" key="8">
    <source>
        <dbReference type="Pfam" id="PF17042"/>
    </source>
</evidence>
<protein>
    <recommendedName>
        <fullName evidence="11">Four-carbon acid sugar kinase family protein</fullName>
    </recommendedName>
</protein>
<dbReference type="OrthoDB" id="9778478at2"/>
<evidence type="ECO:0000259" key="7">
    <source>
        <dbReference type="Pfam" id="PF07005"/>
    </source>
</evidence>
<dbReference type="Gene3D" id="3.40.50.10840">
    <property type="entry name" value="Putative sugar-binding, N-terminal domain"/>
    <property type="match status" value="1"/>
</dbReference>
<name>A0A1U9Z0L3_9HYPH</name>
<feature type="domain" description="Four-carbon acid sugar kinase nucleotide binding" evidence="8">
    <location>
        <begin position="258"/>
        <end position="334"/>
    </location>
</feature>
<evidence type="ECO:0000256" key="4">
    <source>
        <dbReference type="ARBA" id="ARBA00022777"/>
    </source>
</evidence>
<keyword evidence="2" id="KW-0808">Transferase</keyword>
<sequence length="351" mass="36148">MPPDVLIIADDLTGALDSSVAFAGPRRSVLVARKPGAIPALLCQSPDVLAVNTASRECGADEAAKRVAAALAHLPMSEIPIIMKKIDSRLKGNIGAEMGALQATLGTRRIIAAPAIPTMGRRVTDGILSGDGIAAPIDVASRIGVSAEIPDTGSDRDMDSLVRCAGSGVLWVGARGLAFALARAAGHPEPQPFRLTPPLMIVNGSRDPITVAQAERLRALTPVVDAPDGAVPAIAETELPLVVSICDGGGDLSGEAAGARFCDGVSRLLQALRPRSLLVAGGESCNGILDRLDVRSLQVVAELRPGLPVSYAAAPWGNLQLVTKSGGFGTPSLLAEIFAEAESGDDEEDMR</sequence>
<gene>
    <name evidence="9" type="ORF">Mame_01848</name>
</gene>
<dbReference type="Pfam" id="PF07005">
    <property type="entry name" value="SBD_N"/>
    <property type="match status" value="1"/>
</dbReference>
<dbReference type="eggNOG" id="COG3395">
    <property type="taxonomic scope" value="Bacteria"/>
</dbReference>
<dbReference type="SUPFAM" id="SSF142764">
    <property type="entry name" value="YgbK-like"/>
    <property type="match status" value="1"/>
</dbReference>
<evidence type="ECO:0000256" key="6">
    <source>
        <dbReference type="ARBA" id="ARBA00023277"/>
    </source>
</evidence>
<keyword evidence="10" id="KW-1185">Reference proteome</keyword>
<organism evidence="9 10">
    <name type="scientific">Martelella mediterranea DSM 17316</name>
    <dbReference type="NCBI Taxonomy" id="1122214"/>
    <lineage>
        <taxon>Bacteria</taxon>
        <taxon>Pseudomonadati</taxon>
        <taxon>Pseudomonadota</taxon>
        <taxon>Alphaproteobacteria</taxon>
        <taxon>Hyphomicrobiales</taxon>
        <taxon>Aurantimonadaceae</taxon>
        <taxon>Martelella</taxon>
    </lineage>
</organism>